<reference evidence="1" key="1">
    <citation type="submission" date="2023-04" db="EMBL/GenBank/DDBJ databases">
        <title>Phytophthora lilii NBRC 32176.</title>
        <authorList>
            <person name="Ichikawa N."/>
            <person name="Sato H."/>
            <person name="Tonouchi N."/>
        </authorList>
    </citation>
    <scope>NUCLEOTIDE SEQUENCE</scope>
    <source>
        <strain evidence="1">NBRC 32176</strain>
    </source>
</reference>
<evidence type="ECO:0000313" key="1">
    <source>
        <dbReference type="EMBL" id="GMF19866.1"/>
    </source>
</evidence>
<dbReference type="Proteomes" id="UP001165083">
    <property type="component" value="Unassembled WGS sequence"/>
</dbReference>
<comment type="caution">
    <text evidence="1">The sequence shown here is derived from an EMBL/GenBank/DDBJ whole genome shotgun (WGS) entry which is preliminary data.</text>
</comment>
<protein>
    <submittedName>
        <fullName evidence="1">Unnamed protein product</fullName>
    </submittedName>
</protein>
<keyword evidence="2" id="KW-1185">Reference proteome</keyword>
<name>A0A9W6TUV0_9STRA</name>
<gene>
    <name evidence="1" type="ORF">Plil01_000763600</name>
</gene>
<sequence length="161" mass="18063">MTDAMPALDCWKPIVKNTWPTNANNPLPNSAIMRLGLLGMEKFCPPLSALTPTHHATAYQHEGDDWTQEDDDNRVGQHHLRHRVELDADPERAEEAAPEQHVAVRGRHRQLHVPAVDQRQVQQPSHGRAPQHRLVGRHLATRILDAHTHEAQVEGGEGDVT</sequence>
<organism evidence="1 2">
    <name type="scientific">Phytophthora lilii</name>
    <dbReference type="NCBI Taxonomy" id="2077276"/>
    <lineage>
        <taxon>Eukaryota</taxon>
        <taxon>Sar</taxon>
        <taxon>Stramenopiles</taxon>
        <taxon>Oomycota</taxon>
        <taxon>Peronosporomycetes</taxon>
        <taxon>Peronosporales</taxon>
        <taxon>Peronosporaceae</taxon>
        <taxon>Phytophthora</taxon>
    </lineage>
</organism>
<proteinExistence type="predicted"/>
<dbReference type="EMBL" id="BSXW01000357">
    <property type="protein sequence ID" value="GMF19866.1"/>
    <property type="molecule type" value="Genomic_DNA"/>
</dbReference>
<dbReference type="AlphaFoldDB" id="A0A9W6TUV0"/>
<accession>A0A9W6TUV0</accession>
<evidence type="ECO:0000313" key="2">
    <source>
        <dbReference type="Proteomes" id="UP001165083"/>
    </source>
</evidence>